<dbReference type="Proteomes" id="UP000297549">
    <property type="component" value="Unassembled WGS sequence"/>
</dbReference>
<dbReference type="RefSeq" id="WP_135461063.1">
    <property type="nucleotide sequence ID" value="NZ_SRLC01000001.1"/>
</dbReference>
<comment type="caution">
    <text evidence="1">The sequence shown here is derived from an EMBL/GenBank/DDBJ whole genome shotgun (WGS) entry which is preliminary data.</text>
</comment>
<keyword evidence="2" id="KW-1185">Reference proteome</keyword>
<proteinExistence type="predicted"/>
<evidence type="ECO:0000313" key="2">
    <source>
        <dbReference type="Proteomes" id="UP000297549"/>
    </source>
</evidence>
<organism evidence="1 2">
    <name type="scientific">Hymenobacter aquaticus</name>
    <dbReference type="NCBI Taxonomy" id="1867101"/>
    <lineage>
        <taxon>Bacteria</taxon>
        <taxon>Pseudomonadati</taxon>
        <taxon>Bacteroidota</taxon>
        <taxon>Cytophagia</taxon>
        <taxon>Cytophagales</taxon>
        <taxon>Hymenobacteraceae</taxon>
        <taxon>Hymenobacter</taxon>
    </lineage>
</organism>
<reference evidence="1 2" key="1">
    <citation type="submission" date="2019-04" db="EMBL/GenBank/DDBJ databases">
        <authorList>
            <person name="Feng G."/>
            <person name="Zhang J."/>
            <person name="Zhu H."/>
        </authorList>
    </citation>
    <scope>NUCLEOTIDE SEQUENCE [LARGE SCALE GENOMIC DNA]</scope>
    <source>
        <strain evidence="1 2">JCM 31653</strain>
    </source>
</reference>
<evidence type="ECO:0008006" key="3">
    <source>
        <dbReference type="Google" id="ProtNLM"/>
    </source>
</evidence>
<dbReference type="AlphaFoldDB" id="A0A4Z0Q2Z9"/>
<gene>
    <name evidence="1" type="ORF">E5K00_01745</name>
</gene>
<protein>
    <recommendedName>
        <fullName evidence="3">T9SS type A sorting domain-containing protein</fullName>
    </recommendedName>
</protein>
<sequence>MTTPLLFMRWVLLLLGLLAGYSAQASHVLGGEVFYRHLGGSQYRIVFRVYRDCGGAAVSTLQPRLEYQASGCSGFTSSVPMTLVGGSQRADAPYCATIGNACGSGQRTNQESADFDVILALPPTQWKLIVTLNARPTMGNVNSGSGNLYCEAALDNRNGLNNTSAVFTANTLAVAYVGWNQPTSFSAMAVDADGDSLAYELVAPLVGCNDPFTYKSFVPPALVDPTDPACVVNGPAAVTYSPTLPLLSYNVTGSCPLKQAQPFFSFGPSSGAISVKPALFTAAVNSPENKYAISVKVSEYRRLGPGSYVFVGSIRREMMLVVVDAGTNQTPALGPVTVNNSASPQPASTVIPVRPGQLVSVRLPGTDANGNQILTMSSNAEQVLPNAEFTPPAPGFSPTAQLDWLPPATLRPGLYYCTVTTTDENCPIKASNTQTLTFRVGSPSLATQAARPVTTLNAVPTPFQSQVSFTLAQPGVQAVLVFDQLGRPVTTLRSLPSGEVQWRPAAGVPAGLYLARTADGRQVARLLRTE</sequence>
<evidence type="ECO:0000313" key="1">
    <source>
        <dbReference type="EMBL" id="TGE23964.1"/>
    </source>
</evidence>
<accession>A0A4Z0Q2Z9</accession>
<name>A0A4Z0Q2Z9_9BACT</name>
<dbReference type="EMBL" id="SRLC01000001">
    <property type="protein sequence ID" value="TGE23964.1"/>
    <property type="molecule type" value="Genomic_DNA"/>
</dbReference>
<dbReference type="OrthoDB" id="864079at2"/>